<organism evidence="2 3">
    <name type="scientific">Eumeta variegata</name>
    <name type="common">Bagworm moth</name>
    <name type="synonym">Eumeta japonica</name>
    <dbReference type="NCBI Taxonomy" id="151549"/>
    <lineage>
        <taxon>Eukaryota</taxon>
        <taxon>Metazoa</taxon>
        <taxon>Ecdysozoa</taxon>
        <taxon>Arthropoda</taxon>
        <taxon>Hexapoda</taxon>
        <taxon>Insecta</taxon>
        <taxon>Pterygota</taxon>
        <taxon>Neoptera</taxon>
        <taxon>Endopterygota</taxon>
        <taxon>Lepidoptera</taxon>
        <taxon>Glossata</taxon>
        <taxon>Ditrysia</taxon>
        <taxon>Tineoidea</taxon>
        <taxon>Psychidae</taxon>
        <taxon>Oiketicinae</taxon>
        <taxon>Eumeta</taxon>
    </lineage>
</organism>
<evidence type="ECO:0000313" key="2">
    <source>
        <dbReference type="EMBL" id="GBP69478.1"/>
    </source>
</evidence>
<feature type="region of interest" description="Disordered" evidence="1">
    <location>
        <begin position="1"/>
        <end position="33"/>
    </location>
</feature>
<accession>A0A4C1Y0S4</accession>
<protein>
    <submittedName>
        <fullName evidence="2">Uncharacterized protein</fullName>
    </submittedName>
</protein>
<gene>
    <name evidence="2" type="ORF">EVAR_43726_1</name>
</gene>
<comment type="caution">
    <text evidence="2">The sequence shown here is derived from an EMBL/GenBank/DDBJ whole genome shotgun (WGS) entry which is preliminary data.</text>
</comment>
<name>A0A4C1Y0S4_EUMVA</name>
<dbReference type="Proteomes" id="UP000299102">
    <property type="component" value="Unassembled WGS sequence"/>
</dbReference>
<proteinExistence type="predicted"/>
<evidence type="ECO:0000256" key="1">
    <source>
        <dbReference type="SAM" id="MobiDB-lite"/>
    </source>
</evidence>
<evidence type="ECO:0000313" key="3">
    <source>
        <dbReference type="Proteomes" id="UP000299102"/>
    </source>
</evidence>
<reference evidence="2 3" key="1">
    <citation type="journal article" date="2019" name="Commun. Biol.">
        <title>The bagworm genome reveals a unique fibroin gene that provides high tensile strength.</title>
        <authorList>
            <person name="Kono N."/>
            <person name="Nakamura H."/>
            <person name="Ohtoshi R."/>
            <person name="Tomita M."/>
            <person name="Numata K."/>
            <person name="Arakawa K."/>
        </authorList>
    </citation>
    <scope>NUCLEOTIDE SEQUENCE [LARGE SCALE GENOMIC DNA]</scope>
</reference>
<dbReference type="EMBL" id="BGZK01001042">
    <property type="protein sequence ID" value="GBP69478.1"/>
    <property type="molecule type" value="Genomic_DNA"/>
</dbReference>
<keyword evidence="3" id="KW-1185">Reference proteome</keyword>
<dbReference type="AlphaFoldDB" id="A0A4C1Y0S4"/>
<sequence>MGRLRNSQTMGQRGKAIHKGVGQETQGQRGRPPYWSVRSGICYEVPTPGEGPLFTCEESAAITRHPRPRDSNFARYKSLAADAAHATARRGPPRSLSPPLPLLARYNNGGYFPELGLDVVPGISDSDIPIPTKNLLCILPLYPQRTSR</sequence>
<feature type="compositionally biased region" description="Polar residues" evidence="1">
    <location>
        <begin position="1"/>
        <end position="11"/>
    </location>
</feature>